<name>A0ABN9RHT9_9DINO</name>
<accession>A0ABN9RHT9</accession>
<feature type="non-terminal residue" evidence="1">
    <location>
        <position position="617"/>
    </location>
</feature>
<evidence type="ECO:0000313" key="1">
    <source>
        <dbReference type="EMBL" id="CAK0818626.1"/>
    </source>
</evidence>
<organism evidence="1 2">
    <name type="scientific">Prorocentrum cordatum</name>
    <dbReference type="NCBI Taxonomy" id="2364126"/>
    <lineage>
        <taxon>Eukaryota</taxon>
        <taxon>Sar</taxon>
        <taxon>Alveolata</taxon>
        <taxon>Dinophyceae</taxon>
        <taxon>Prorocentrales</taxon>
        <taxon>Prorocentraceae</taxon>
        <taxon>Prorocentrum</taxon>
    </lineage>
</organism>
<comment type="caution">
    <text evidence="1">The sequence shown here is derived from an EMBL/GenBank/DDBJ whole genome shotgun (WGS) entry which is preliminary data.</text>
</comment>
<keyword evidence="2" id="KW-1185">Reference proteome</keyword>
<dbReference type="Proteomes" id="UP001189429">
    <property type="component" value="Unassembled WGS sequence"/>
</dbReference>
<dbReference type="EMBL" id="CAUYUJ010006780">
    <property type="protein sequence ID" value="CAK0818626.1"/>
    <property type="molecule type" value="Genomic_DNA"/>
</dbReference>
<gene>
    <name evidence="1" type="ORF">PCOR1329_LOCUS20834</name>
</gene>
<reference evidence="1" key="1">
    <citation type="submission" date="2023-10" db="EMBL/GenBank/DDBJ databases">
        <authorList>
            <person name="Chen Y."/>
            <person name="Shah S."/>
            <person name="Dougan E. K."/>
            <person name="Thang M."/>
            <person name="Chan C."/>
        </authorList>
    </citation>
    <scope>NUCLEOTIDE SEQUENCE [LARGE SCALE GENOMIC DNA]</scope>
</reference>
<protein>
    <submittedName>
        <fullName evidence="1">Uncharacterized protein</fullName>
    </submittedName>
</protein>
<proteinExistence type="predicted"/>
<evidence type="ECO:0000313" key="2">
    <source>
        <dbReference type="Proteomes" id="UP001189429"/>
    </source>
</evidence>
<sequence length="617" mass="67956">MECSDDERRKLQALERELKTSITEQLHLKLSPWGKLPLKLLGIYVHMQSGSLDRAREVCRECLEEKDEAIGAGRGAKMHRVAHRLLVDPELPFGTQLEGFGRRGDAELGVDVLLELRNYALSPTVLPVKGLHSRLYLYKVDQQFRNLDAEGATFSTWKSEIETKMKPVSKNASALQKHIISFVQDRLAEPGTLWSMPRRIFDQLVGGVVAGVDRDIPSERALLTYLSEFHRGAVIEYDFAGEVNAFFRVVNVEPAKSRVMHPGHLDVNRYLASVVVLEAVPGCSWQCMGLFRWEVARTTSELVLEPSAMTSICSMIGIGGVGEPDAAVDIARALVRLGAVTGHGGPVEATRLAEILGHADFAMLGMMSQLGTIESSQNEFLEDEFILNPDHVRWVGGMSCQYPMSALLTPCVGAMPRRSKLALINELLHQGWKLGDRDALDFYDGESEKVFWPSLFYASALYPRALLDATFIFGKGFHRIVHAMPHGYYRVLLESDTPGPINDFPDVRALRDADFINFLQGTPLPAAPPAIEDAPVGAPIEDALGEVPAAPAPLLDLGMLVAPAAGRGLSGAPFRVDIGPCRVFFDGCPHQSGKQRGYVTCQNADHVKCFKYRQVDG</sequence>